<dbReference type="EMBL" id="CM023485">
    <property type="protein sequence ID" value="KAH6930605.1"/>
    <property type="molecule type" value="Genomic_DNA"/>
</dbReference>
<accession>A0ACB7S7V5</accession>
<comment type="caution">
    <text evidence="1">The sequence shown here is derived from an EMBL/GenBank/DDBJ whole genome shotgun (WGS) entry which is preliminary data.</text>
</comment>
<gene>
    <name evidence="1" type="ORF">HPB50_015250</name>
</gene>
<dbReference type="Proteomes" id="UP000821845">
    <property type="component" value="Chromosome 5"/>
</dbReference>
<name>A0ACB7S7V5_HYAAI</name>
<reference evidence="1" key="1">
    <citation type="submission" date="2020-05" db="EMBL/GenBank/DDBJ databases">
        <title>Large-scale comparative analyses of tick genomes elucidate their genetic diversity and vector capacities.</title>
        <authorList>
            <person name="Jia N."/>
            <person name="Wang J."/>
            <person name="Shi W."/>
            <person name="Du L."/>
            <person name="Sun Y."/>
            <person name="Zhan W."/>
            <person name="Jiang J."/>
            <person name="Wang Q."/>
            <person name="Zhang B."/>
            <person name="Ji P."/>
            <person name="Sakyi L.B."/>
            <person name="Cui X."/>
            <person name="Yuan T."/>
            <person name="Jiang B."/>
            <person name="Yang W."/>
            <person name="Lam T.T.-Y."/>
            <person name="Chang Q."/>
            <person name="Ding S."/>
            <person name="Wang X."/>
            <person name="Zhu J."/>
            <person name="Ruan X."/>
            <person name="Zhao L."/>
            <person name="Wei J."/>
            <person name="Que T."/>
            <person name="Du C."/>
            <person name="Cheng J."/>
            <person name="Dai P."/>
            <person name="Han X."/>
            <person name="Huang E."/>
            <person name="Gao Y."/>
            <person name="Liu J."/>
            <person name="Shao H."/>
            <person name="Ye R."/>
            <person name="Li L."/>
            <person name="Wei W."/>
            <person name="Wang X."/>
            <person name="Wang C."/>
            <person name="Yang T."/>
            <person name="Huo Q."/>
            <person name="Li W."/>
            <person name="Guo W."/>
            <person name="Chen H."/>
            <person name="Zhou L."/>
            <person name="Ni X."/>
            <person name="Tian J."/>
            <person name="Zhou Y."/>
            <person name="Sheng Y."/>
            <person name="Liu T."/>
            <person name="Pan Y."/>
            <person name="Xia L."/>
            <person name="Li J."/>
            <person name="Zhao F."/>
            <person name="Cao W."/>
        </authorList>
    </citation>
    <scope>NUCLEOTIDE SEQUENCE</scope>
    <source>
        <strain evidence="1">Hyas-2018</strain>
    </source>
</reference>
<protein>
    <submittedName>
        <fullName evidence="1">Uncharacterized protein</fullName>
    </submittedName>
</protein>
<proteinExistence type="predicted"/>
<evidence type="ECO:0000313" key="2">
    <source>
        <dbReference type="Proteomes" id="UP000821845"/>
    </source>
</evidence>
<keyword evidence="2" id="KW-1185">Reference proteome</keyword>
<organism evidence="1 2">
    <name type="scientific">Hyalomma asiaticum</name>
    <name type="common">Tick</name>
    <dbReference type="NCBI Taxonomy" id="266040"/>
    <lineage>
        <taxon>Eukaryota</taxon>
        <taxon>Metazoa</taxon>
        <taxon>Ecdysozoa</taxon>
        <taxon>Arthropoda</taxon>
        <taxon>Chelicerata</taxon>
        <taxon>Arachnida</taxon>
        <taxon>Acari</taxon>
        <taxon>Parasitiformes</taxon>
        <taxon>Ixodida</taxon>
        <taxon>Ixodoidea</taxon>
        <taxon>Ixodidae</taxon>
        <taxon>Hyalomminae</taxon>
        <taxon>Hyalomma</taxon>
    </lineage>
</organism>
<sequence>MTSRVKELPLVRVGHAPMPQHFSKPLVPLDQVFIKIDGGSLRGTIVTTSEGVSVRAFLGVPFGESTEGRNRFRKPIPVRAWNGTFNATQARTPCVQESYMSQAMRIDNANTTEDCLHLNIWAPIQQHPTEPKKAVMVYFYGGSFTHGGNSYFFYDGRYISSIGDVVLVVPNYRLGVLGFLNAGTPEAPGNVALHDQILALTWVKDNIAAFGGDPNRVVLFGQSAGAISVSYLQISPLTRHLFRRVILQSCSALVPLPENSRDVALAHLRHIASATNCTRAFPNGNLSTADTLSCLRTVDAKVLVDVKGAFFYPSFYDDVLPQPPIELLKSANFRGREMLIGNTLREGDMFFDAMFGQKKRSSTKPGGSRLSLEAISKAYDFFYKRTGFVKALFTLAQIQRLYDFASNTYEGFKDAVGDLLFNCPTKFFAKYFVEQNGSAFYYVLTPRPSFSAWNSTAATHTDDVSIVFGLPFMLPEKATDAERKLSRRLIRMWTTFAKKG</sequence>
<evidence type="ECO:0000313" key="1">
    <source>
        <dbReference type="EMBL" id="KAH6930605.1"/>
    </source>
</evidence>